<protein>
    <submittedName>
        <fullName evidence="1">Uncharacterized protein</fullName>
    </submittedName>
</protein>
<dbReference type="HOGENOM" id="CLU_3259856_0_0_6"/>
<sequence length="42" mass="5122">MFQRAGERRYELREGFHRFHVYAALGYTHVFAEVTDWKPGEY</sequence>
<accession>G7TK39</accession>
<evidence type="ECO:0000313" key="2">
    <source>
        <dbReference type="Proteomes" id="UP000008851"/>
    </source>
</evidence>
<dbReference type="SUPFAM" id="SSF110849">
    <property type="entry name" value="ParB/Sulfiredoxin"/>
    <property type="match status" value="1"/>
</dbReference>
<dbReference type="AlphaFoldDB" id="G7TK39"/>
<reference evidence="1 2" key="1">
    <citation type="journal article" date="2011" name="J. Bacteriol.">
        <title>Two new complete genome sequences offer insight into host and tissue specificity of plant pathogenic Xanthomonas spp.</title>
        <authorList>
            <person name="Bogdanove A.J."/>
            <person name="Koebnik R."/>
            <person name="Lu H."/>
            <person name="Furutani A."/>
            <person name="Angiuoli S.V."/>
            <person name="Patil P.B."/>
            <person name="Van Sluys M.A."/>
            <person name="Ryan R.P."/>
            <person name="Meyer D.F."/>
            <person name="Han S.W."/>
            <person name="Aparna G."/>
            <person name="Rajaram M."/>
            <person name="Delcher A.L."/>
            <person name="Phillippy A.M."/>
            <person name="Puiu D."/>
            <person name="Schatz M.C."/>
            <person name="Shumway M."/>
            <person name="Sommer D.D."/>
            <person name="Trapnell C."/>
            <person name="Benahmed F."/>
            <person name="Dimitrov G."/>
            <person name="Madupu R."/>
            <person name="Radune D."/>
            <person name="Sullivan S."/>
            <person name="Jha G."/>
            <person name="Ishihara H."/>
            <person name="Lee S.W."/>
            <person name="Pandey A."/>
            <person name="Sharma V."/>
            <person name="Sriariyanun M."/>
            <person name="Szurek B."/>
            <person name="Vera-Cruz C.M."/>
            <person name="Dorman K.S."/>
            <person name="Ronald P.C."/>
            <person name="Verdier V."/>
            <person name="Dow J.M."/>
            <person name="Sonti R.V."/>
            <person name="Tsuge S."/>
            <person name="Brendel V.P."/>
            <person name="Rabinowicz P.D."/>
            <person name="Leach J.E."/>
            <person name="White F.F."/>
            <person name="Salzberg S.L."/>
        </authorList>
    </citation>
    <scope>NUCLEOTIDE SEQUENCE [LARGE SCALE GENOMIC DNA]</scope>
    <source>
        <strain evidence="1 2">BLS256</strain>
    </source>
</reference>
<gene>
    <name evidence="1" type="ORF">XOC_2866</name>
</gene>
<dbReference type="EMBL" id="CP003057">
    <property type="protein sequence ID" value="AEQ96972.1"/>
    <property type="molecule type" value="Genomic_DNA"/>
</dbReference>
<organism evidence="1 2">
    <name type="scientific">Xanthomonas oryzae pv. oryzicola (strain BLS256)</name>
    <dbReference type="NCBI Taxonomy" id="383407"/>
    <lineage>
        <taxon>Bacteria</taxon>
        <taxon>Pseudomonadati</taxon>
        <taxon>Pseudomonadota</taxon>
        <taxon>Gammaproteobacteria</taxon>
        <taxon>Lysobacterales</taxon>
        <taxon>Lysobacteraceae</taxon>
        <taxon>Xanthomonas</taxon>
    </lineage>
</organism>
<dbReference type="InterPro" id="IPR036086">
    <property type="entry name" value="ParB/Sulfiredoxin_sf"/>
</dbReference>
<dbReference type="KEGG" id="xor:XOC_2866"/>
<proteinExistence type="predicted"/>
<evidence type="ECO:0000313" key="1">
    <source>
        <dbReference type="EMBL" id="AEQ96972.1"/>
    </source>
</evidence>
<name>G7TK39_XANOB</name>
<dbReference type="Proteomes" id="UP000008851">
    <property type="component" value="Chromosome"/>
</dbReference>